<evidence type="ECO:0000313" key="3">
    <source>
        <dbReference type="EMBL" id="GIZ44111.1"/>
    </source>
</evidence>
<comment type="caution">
    <text evidence="3">The sequence shown here is derived from an EMBL/GenBank/DDBJ whole genome shotgun (WGS) entry which is preliminary data.</text>
</comment>
<dbReference type="Proteomes" id="UP000825890">
    <property type="component" value="Unassembled WGS sequence"/>
</dbReference>
<proteinExistence type="predicted"/>
<dbReference type="GeneID" id="68292895"/>
<name>A0A9P3CJX9_9PEZI</name>
<evidence type="ECO:0000256" key="2">
    <source>
        <dbReference type="SAM" id="SignalP"/>
    </source>
</evidence>
<keyword evidence="4" id="KW-1185">Reference proteome</keyword>
<dbReference type="GO" id="GO:0009277">
    <property type="term" value="C:fungal-type cell wall"/>
    <property type="evidence" value="ECO:0007669"/>
    <property type="project" value="InterPro"/>
</dbReference>
<protein>
    <recommendedName>
        <fullName evidence="5">Hydrophobin</fullName>
    </recommendedName>
</protein>
<evidence type="ECO:0000313" key="4">
    <source>
        <dbReference type="Proteomes" id="UP000825890"/>
    </source>
</evidence>
<dbReference type="OrthoDB" id="3648808at2759"/>
<feature type="signal peptide" evidence="2">
    <location>
        <begin position="1"/>
        <end position="17"/>
    </location>
</feature>
<dbReference type="EMBL" id="BOLY01000004">
    <property type="protein sequence ID" value="GIZ44111.1"/>
    <property type="molecule type" value="Genomic_DNA"/>
</dbReference>
<feature type="chain" id="PRO_5040471793" description="Hydrophobin" evidence="2">
    <location>
        <begin position="18"/>
        <end position="314"/>
    </location>
</feature>
<organism evidence="3 4">
    <name type="scientific">Cercospora kikuchii</name>
    <dbReference type="NCBI Taxonomy" id="84275"/>
    <lineage>
        <taxon>Eukaryota</taxon>
        <taxon>Fungi</taxon>
        <taxon>Dikarya</taxon>
        <taxon>Ascomycota</taxon>
        <taxon>Pezizomycotina</taxon>
        <taxon>Dothideomycetes</taxon>
        <taxon>Dothideomycetidae</taxon>
        <taxon>Mycosphaerellales</taxon>
        <taxon>Mycosphaerellaceae</taxon>
        <taxon>Cercospora</taxon>
    </lineage>
</organism>
<dbReference type="InterPro" id="IPR001338">
    <property type="entry name" value="Class_I_Hydrophobin"/>
</dbReference>
<reference evidence="3 4" key="1">
    <citation type="submission" date="2021-01" db="EMBL/GenBank/DDBJ databases">
        <title>Cercospora kikuchii MAFF 305040 whole genome shotgun sequence.</title>
        <authorList>
            <person name="Kashiwa T."/>
            <person name="Suzuki T."/>
        </authorList>
    </citation>
    <scope>NUCLEOTIDE SEQUENCE [LARGE SCALE GENOMIC DNA]</scope>
    <source>
        <strain evidence="3 4">MAFF 305040</strain>
    </source>
</reference>
<accession>A0A9P3CJX9</accession>
<evidence type="ECO:0000256" key="1">
    <source>
        <dbReference type="ARBA" id="ARBA00023157"/>
    </source>
</evidence>
<keyword evidence="2" id="KW-0732">Signal</keyword>
<evidence type="ECO:0008006" key="5">
    <source>
        <dbReference type="Google" id="ProtNLM"/>
    </source>
</evidence>
<dbReference type="AlphaFoldDB" id="A0A9P3CJX9"/>
<gene>
    <name evidence="3" type="ORF">CKM354_000732000</name>
</gene>
<sequence length="314" mass="33220">MHFSAALIAALASGALAAPAPQGNVAGGLLKTATGAASGKGGPLGALGGLGGVTRRQYGYGNDKKPATYGEAKPVYHEDKPVYHEDKPVYHEDKPVYHEDKPVYHEDKPVYHEDKPVYHEDKPVYKPTPVYEPKETYPAKEAYPVYKPEDKPYPVEDKPAYPTLTHYYDPAKPTYDAAAAYPKGRAEPLYPEEEIPDVEPPVDDEVDNDGGDPVDDEVPDVVDPIDDDEVIVDEPANNGTAIASQCGVGNAVSCCNTASEGSALSLVLGGSCSLQIPVLAAALGNGCNAGNSFCCPTTQNGDINVGLPCIPINI</sequence>
<dbReference type="RefSeq" id="XP_044658598.1">
    <property type="nucleotide sequence ID" value="XM_044802663.1"/>
</dbReference>
<dbReference type="GO" id="GO:0005199">
    <property type="term" value="F:structural constituent of cell wall"/>
    <property type="evidence" value="ECO:0007669"/>
    <property type="project" value="InterPro"/>
</dbReference>
<dbReference type="SMART" id="SM00075">
    <property type="entry name" value="HYDRO"/>
    <property type="match status" value="1"/>
</dbReference>
<keyword evidence="1" id="KW-1015">Disulfide bond</keyword>